<reference evidence="4" key="1">
    <citation type="submission" date="2016-10" db="EMBL/GenBank/DDBJ databases">
        <authorList>
            <person name="Varghese N."/>
            <person name="Submissions S."/>
        </authorList>
    </citation>
    <scope>NUCLEOTIDE SEQUENCE [LARGE SCALE GENOMIC DNA]</scope>
    <source>
        <strain evidence="4">DSM 45079</strain>
    </source>
</reference>
<keyword evidence="4" id="KW-1185">Reference proteome</keyword>
<dbReference type="OrthoDB" id="8188786at2"/>
<feature type="domain" description="DUF2399" evidence="1">
    <location>
        <begin position="264"/>
        <end position="411"/>
    </location>
</feature>
<gene>
    <name evidence="3" type="ORF">SAMN04488563_2078</name>
</gene>
<dbReference type="STRING" id="419479.SAMN04488563_2078"/>
<organism evidence="3 4">
    <name type="scientific">Jiangella alkaliphila</name>
    <dbReference type="NCBI Taxonomy" id="419479"/>
    <lineage>
        <taxon>Bacteria</taxon>
        <taxon>Bacillati</taxon>
        <taxon>Actinomycetota</taxon>
        <taxon>Actinomycetes</taxon>
        <taxon>Jiangellales</taxon>
        <taxon>Jiangellaceae</taxon>
        <taxon>Jiangella</taxon>
    </lineage>
</organism>
<dbReference type="NCBIfam" id="TIGR02679">
    <property type="entry name" value="TIGR02679 family protein"/>
    <property type="match status" value="1"/>
</dbReference>
<dbReference type="InterPro" id="IPR024466">
    <property type="entry name" value="CHP02679_N"/>
</dbReference>
<dbReference type="Proteomes" id="UP000182977">
    <property type="component" value="Chromosome I"/>
</dbReference>
<proteinExistence type="predicted"/>
<dbReference type="RefSeq" id="WP_046771642.1">
    <property type="nucleotide sequence ID" value="NZ_LBMC01000045.1"/>
</dbReference>
<sequence>MEQSSRDDRLHRLLGGPHTTWLVERMRRRLELGKPLTGSVTLFSVSAEQRRAVELLLGRRPGGGASLSVSLDELDRTLRASRAAPDGLAAAVEQLAGPIRNRSAEAASVAAAWASAFRELDATVADRPELIEWRAWLDTTGVVRRLVADPSAARLVLDAVAGVVQRLPSTGVPLGRLAAEVCGDAHALDEGRPVATLALSAARAMTSDSSLGEALTGRREIWAAVGVHLDELSSTVLCLGLPGESRTPLGLTLAAMRAVGEPSVLTLRQLRRHDGPVLAPQGLVRLCENPVVVAAAAEELGAACPPLVCVNGRPSAAVWRLLDLLASGGARFAYHGDFDWGGVAIAAAVYERVRWEPWRFDAAAYESAAGSSPLSGTPLPTPWDPALQSAMVRRGVRIEEELAIDDLLRDLAR</sequence>
<evidence type="ECO:0000313" key="4">
    <source>
        <dbReference type="Proteomes" id="UP000182977"/>
    </source>
</evidence>
<dbReference type="EMBL" id="LT629791">
    <property type="protein sequence ID" value="SDU48486.1"/>
    <property type="molecule type" value="Genomic_DNA"/>
</dbReference>
<feature type="domain" description="Conserved hypothetical protein CHP02679 N terminus" evidence="2">
    <location>
        <begin position="36"/>
        <end position="242"/>
    </location>
</feature>
<protein>
    <submittedName>
        <fullName evidence="3">TIGR02679 family protein</fullName>
    </submittedName>
</protein>
<accession>A0A1H2IX86</accession>
<dbReference type="InterPro" id="IPR013495">
    <property type="entry name" value="CHP02679"/>
</dbReference>
<dbReference type="InterPro" id="IPR024465">
    <property type="entry name" value="DUF2399"/>
</dbReference>
<dbReference type="Pfam" id="PF11796">
    <property type="entry name" value="DUF3323"/>
    <property type="match status" value="1"/>
</dbReference>
<evidence type="ECO:0000313" key="3">
    <source>
        <dbReference type="EMBL" id="SDU48486.1"/>
    </source>
</evidence>
<name>A0A1H2IX86_9ACTN</name>
<evidence type="ECO:0000259" key="2">
    <source>
        <dbReference type="Pfam" id="PF11796"/>
    </source>
</evidence>
<evidence type="ECO:0000259" key="1">
    <source>
        <dbReference type="Pfam" id="PF09664"/>
    </source>
</evidence>
<dbReference type="AlphaFoldDB" id="A0A1H2IX86"/>
<dbReference type="Pfam" id="PF09664">
    <property type="entry name" value="DUF2399"/>
    <property type="match status" value="1"/>
</dbReference>